<name>A0ABQ3D9L8_9ACTN</name>
<dbReference type="Proteomes" id="UP000653644">
    <property type="component" value="Unassembled WGS sequence"/>
</dbReference>
<feature type="region of interest" description="Disordered" evidence="1">
    <location>
        <begin position="28"/>
        <end position="60"/>
    </location>
</feature>
<evidence type="ECO:0000256" key="1">
    <source>
        <dbReference type="SAM" id="MobiDB-lite"/>
    </source>
</evidence>
<proteinExistence type="predicted"/>
<protein>
    <submittedName>
        <fullName evidence="2">Uncharacterized protein</fullName>
    </submittedName>
</protein>
<organism evidence="2 3">
    <name type="scientific">Streptomyces canarius</name>
    <dbReference type="NCBI Taxonomy" id="285453"/>
    <lineage>
        <taxon>Bacteria</taxon>
        <taxon>Bacillati</taxon>
        <taxon>Actinomycetota</taxon>
        <taxon>Actinomycetes</taxon>
        <taxon>Kitasatosporales</taxon>
        <taxon>Streptomycetaceae</taxon>
        <taxon>Streptomyces</taxon>
    </lineage>
</organism>
<reference evidence="3" key="1">
    <citation type="journal article" date="2019" name="Int. J. Syst. Evol. Microbiol.">
        <title>The Global Catalogue of Microorganisms (GCM) 10K type strain sequencing project: providing services to taxonomists for standard genome sequencing and annotation.</title>
        <authorList>
            <consortium name="The Broad Institute Genomics Platform"/>
            <consortium name="The Broad Institute Genome Sequencing Center for Infectious Disease"/>
            <person name="Wu L."/>
            <person name="Ma J."/>
        </authorList>
    </citation>
    <scope>NUCLEOTIDE SEQUENCE [LARGE SCALE GENOMIC DNA]</scope>
    <source>
        <strain evidence="3">JCM 4733</strain>
    </source>
</reference>
<keyword evidence="3" id="KW-1185">Reference proteome</keyword>
<comment type="caution">
    <text evidence="2">The sequence shown here is derived from an EMBL/GenBank/DDBJ whole genome shotgun (WGS) entry which is preliminary data.</text>
</comment>
<evidence type="ECO:0000313" key="3">
    <source>
        <dbReference type="Proteomes" id="UP000653644"/>
    </source>
</evidence>
<gene>
    <name evidence="2" type="ORF">GCM10010345_82820</name>
</gene>
<sequence>MAVRPVPRSRPWKAFPLNAAARVEGALKESASGVRETRRQGRAELPGAGRRQSGAVWTQR</sequence>
<evidence type="ECO:0000313" key="2">
    <source>
        <dbReference type="EMBL" id="GHA66468.1"/>
    </source>
</evidence>
<accession>A0ABQ3D9L8</accession>
<dbReference type="EMBL" id="BMVN01000058">
    <property type="protein sequence ID" value="GHA66468.1"/>
    <property type="molecule type" value="Genomic_DNA"/>
</dbReference>